<dbReference type="Proteomes" id="UP000198598">
    <property type="component" value="Unassembled WGS sequence"/>
</dbReference>
<feature type="binding site" evidence="10">
    <location>
        <position position="505"/>
    </location>
    <ligand>
        <name>L-glutamate</name>
        <dbReference type="ChEBI" id="CHEBI:29985"/>
    </ligand>
</feature>
<keyword evidence="5 11" id="KW-0378">Hydrolase</keyword>
<dbReference type="AlphaFoldDB" id="A0A1I1R7P4"/>
<proteinExistence type="inferred from homology"/>
<dbReference type="PRINTS" id="PR01210">
    <property type="entry name" value="GGTRANSPTASE"/>
</dbReference>
<accession>A0A1I1R7P4</accession>
<evidence type="ECO:0000313" key="13">
    <source>
        <dbReference type="EMBL" id="SFD26330.1"/>
    </source>
</evidence>
<dbReference type="Gene3D" id="1.10.246.130">
    <property type="match status" value="1"/>
</dbReference>
<dbReference type="RefSeq" id="WP_093826566.1">
    <property type="nucleotide sequence ID" value="NZ_FOLQ01000004.1"/>
</dbReference>
<keyword evidence="11" id="KW-0317">Glutathione biosynthesis</keyword>
<dbReference type="GO" id="GO:0103068">
    <property type="term" value="F:leukotriene C4 gamma-glutamyl transferase activity"/>
    <property type="evidence" value="ECO:0007669"/>
    <property type="project" value="UniProtKB-EC"/>
</dbReference>
<evidence type="ECO:0000256" key="4">
    <source>
        <dbReference type="ARBA" id="ARBA00022679"/>
    </source>
</evidence>
<dbReference type="SUPFAM" id="SSF56235">
    <property type="entry name" value="N-terminal nucleophile aminohydrolases (Ntn hydrolases)"/>
    <property type="match status" value="1"/>
</dbReference>
<dbReference type="InterPro" id="IPR029055">
    <property type="entry name" value="Ntn_hydrolases_N"/>
</dbReference>
<reference evidence="13 14" key="1">
    <citation type="submission" date="2016-10" db="EMBL/GenBank/DDBJ databases">
        <authorList>
            <person name="de Groot N.N."/>
        </authorList>
    </citation>
    <scope>NUCLEOTIDE SEQUENCE [LARGE SCALE GENOMIC DNA]</scope>
    <source>
        <strain evidence="13 14">DSM 26130</strain>
    </source>
</reference>
<dbReference type="GO" id="GO:0006751">
    <property type="term" value="P:glutathione catabolic process"/>
    <property type="evidence" value="ECO:0007669"/>
    <property type="project" value="UniProtKB-UniRule"/>
</dbReference>
<keyword evidence="7 11" id="KW-0012">Acyltransferase</keyword>
<comment type="subunit">
    <text evidence="11">This enzyme consists of two polypeptide chains, which are synthesized in precursor form from a single polypeptide.</text>
</comment>
<gene>
    <name evidence="13" type="ORF">SAMN05216167_104146</name>
</gene>
<evidence type="ECO:0000256" key="8">
    <source>
        <dbReference type="ARBA" id="ARBA00047417"/>
    </source>
</evidence>
<dbReference type="PROSITE" id="PS00462">
    <property type="entry name" value="G_GLU_TRANSPEPTIDASE"/>
    <property type="match status" value="1"/>
</dbReference>
<evidence type="ECO:0000256" key="1">
    <source>
        <dbReference type="ARBA" id="ARBA00001049"/>
    </source>
</evidence>
<dbReference type="InterPro" id="IPR055262">
    <property type="entry name" value="GGT_CS"/>
</dbReference>
<feature type="binding site" evidence="10">
    <location>
        <position position="131"/>
    </location>
    <ligand>
        <name>L-glutamate</name>
        <dbReference type="ChEBI" id="CHEBI:29985"/>
    </ligand>
</feature>
<feature type="binding site" evidence="10">
    <location>
        <begin position="483"/>
        <end position="484"/>
    </location>
    <ligand>
        <name>L-glutamate</name>
        <dbReference type="ChEBI" id="CHEBI:29985"/>
    </ligand>
</feature>
<comment type="catalytic activity">
    <reaction evidence="1 11">
        <text>an S-substituted glutathione + H2O = an S-substituted L-cysteinylglycine + L-glutamate</text>
        <dbReference type="Rhea" id="RHEA:59468"/>
        <dbReference type="ChEBI" id="CHEBI:15377"/>
        <dbReference type="ChEBI" id="CHEBI:29985"/>
        <dbReference type="ChEBI" id="CHEBI:90779"/>
        <dbReference type="ChEBI" id="CHEBI:143103"/>
        <dbReference type="EC" id="3.4.19.13"/>
    </reaction>
</comment>
<dbReference type="OrthoDB" id="9781342at2"/>
<keyword evidence="4 11" id="KW-0808">Transferase</keyword>
<comment type="similarity">
    <text evidence="3 11">Belongs to the gamma-glutamyltransferase family.</text>
</comment>
<evidence type="ECO:0000256" key="12">
    <source>
        <dbReference type="SAM" id="SignalP"/>
    </source>
</evidence>
<evidence type="ECO:0000256" key="2">
    <source>
        <dbReference type="ARBA" id="ARBA00001089"/>
    </source>
</evidence>
<dbReference type="PANTHER" id="PTHR43199:SF1">
    <property type="entry name" value="GLUTATHIONE HYDROLASE PROENZYME"/>
    <property type="match status" value="1"/>
</dbReference>
<dbReference type="InterPro" id="IPR000101">
    <property type="entry name" value="GGT_peptidase"/>
</dbReference>
<dbReference type="UniPathway" id="UPA00204"/>
<keyword evidence="12" id="KW-0732">Signal</keyword>
<evidence type="ECO:0000256" key="9">
    <source>
        <dbReference type="PIRSR" id="PIRSR600101-1"/>
    </source>
</evidence>
<name>A0A1I1R7P4_9BACT</name>
<dbReference type="STRING" id="662367.SAMN05216167_104146"/>
<dbReference type="NCBIfam" id="TIGR00066">
    <property type="entry name" value="g_glut_trans"/>
    <property type="match status" value="1"/>
</dbReference>
<dbReference type="InterPro" id="IPR051792">
    <property type="entry name" value="GGT_bact"/>
</dbReference>
<evidence type="ECO:0000256" key="11">
    <source>
        <dbReference type="RuleBase" id="RU368036"/>
    </source>
</evidence>
<organism evidence="13 14">
    <name type="scientific">Spirosoma endophyticum</name>
    <dbReference type="NCBI Taxonomy" id="662367"/>
    <lineage>
        <taxon>Bacteria</taxon>
        <taxon>Pseudomonadati</taxon>
        <taxon>Bacteroidota</taxon>
        <taxon>Cytophagia</taxon>
        <taxon>Cytophagales</taxon>
        <taxon>Cytophagaceae</taxon>
        <taxon>Spirosoma</taxon>
    </lineage>
</organism>
<feature type="active site" description="Nucleophile" evidence="9">
    <location>
        <position position="412"/>
    </location>
</feature>
<dbReference type="GO" id="GO:0036374">
    <property type="term" value="F:glutathione hydrolase activity"/>
    <property type="evidence" value="ECO:0007669"/>
    <property type="project" value="UniProtKB-UniRule"/>
</dbReference>
<dbReference type="PROSITE" id="PS51257">
    <property type="entry name" value="PROKAR_LIPOPROTEIN"/>
    <property type="match status" value="1"/>
</dbReference>
<dbReference type="EC" id="3.4.19.13" evidence="11"/>
<dbReference type="Pfam" id="PF01019">
    <property type="entry name" value="G_glu_transpept"/>
    <property type="match status" value="1"/>
</dbReference>
<protein>
    <recommendedName>
        <fullName evidence="11">Glutathione hydrolase proenzyme</fullName>
        <ecNumber evidence="11">2.3.2.2</ecNumber>
        <ecNumber evidence="11">3.4.19.13</ecNumber>
    </recommendedName>
    <component>
        <recommendedName>
            <fullName evidence="11">Glutathione hydrolase large chain</fullName>
        </recommendedName>
    </component>
    <component>
        <recommendedName>
            <fullName evidence="11">Glutathione hydrolase small chain</fullName>
        </recommendedName>
    </component>
</protein>
<evidence type="ECO:0000256" key="6">
    <source>
        <dbReference type="ARBA" id="ARBA00023145"/>
    </source>
</evidence>
<comment type="catalytic activity">
    <reaction evidence="2 11">
        <text>glutathione + H2O = L-cysteinylglycine + L-glutamate</text>
        <dbReference type="Rhea" id="RHEA:28807"/>
        <dbReference type="ChEBI" id="CHEBI:15377"/>
        <dbReference type="ChEBI" id="CHEBI:29985"/>
        <dbReference type="ChEBI" id="CHEBI:57925"/>
        <dbReference type="ChEBI" id="CHEBI:61694"/>
        <dbReference type="EC" id="3.4.19.13"/>
    </reaction>
</comment>
<evidence type="ECO:0000313" key="14">
    <source>
        <dbReference type="Proteomes" id="UP000198598"/>
    </source>
</evidence>
<evidence type="ECO:0000256" key="10">
    <source>
        <dbReference type="PIRSR" id="PIRSR600101-2"/>
    </source>
</evidence>
<dbReference type="InterPro" id="IPR043137">
    <property type="entry name" value="GGT_ssub_C"/>
</dbReference>
<feature type="binding site" evidence="10">
    <location>
        <begin position="430"/>
        <end position="432"/>
    </location>
    <ligand>
        <name>L-glutamate</name>
        <dbReference type="ChEBI" id="CHEBI:29985"/>
    </ligand>
</feature>
<comment type="catalytic activity">
    <reaction evidence="8 11">
        <text>an N-terminal (5-L-glutamyl)-[peptide] + an alpha-amino acid = 5-L-glutamyl amino acid + an N-terminal L-alpha-aminoacyl-[peptide]</text>
        <dbReference type="Rhea" id="RHEA:23904"/>
        <dbReference type="Rhea" id="RHEA-COMP:9780"/>
        <dbReference type="Rhea" id="RHEA-COMP:9795"/>
        <dbReference type="ChEBI" id="CHEBI:77644"/>
        <dbReference type="ChEBI" id="CHEBI:78597"/>
        <dbReference type="ChEBI" id="CHEBI:78599"/>
        <dbReference type="ChEBI" id="CHEBI:78608"/>
        <dbReference type="EC" id="2.3.2.2"/>
    </reaction>
</comment>
<dbReference type="PANTHER" id="PTHR43199">
    <property type="entry name" value="GLUTATHIONE HYDROLASE"/>
    <property type="match status" value="1"/>
</dbReference>
<evidence type="ECO:0000256" key="5">
    <source>
        <dbReference type="ARBA" id="ARBA00022801"/>
    </source>
</evidence>
<dbReference type="GO" id="GO:0006750">
    <property type="term" value="P:glutathione biosynthetic process"/>
    <property type="evidence" value="ECO:0007669"/>
    <property type="project" value="UniProtKB-KW"/>
</dbReference>
<comment type="PTM">
    <text evidence="11">Cleaved by autocatalysis into a large and a small subunit.</text>
</comment>
<feature type="binding site" evidence="10">
    <location>
        <position position="454"/>
    </location>
    <ligand>
        <name>L-glutamate</name>
        <dbReference type="ChEBI" id="CHEBI:29985"/>
    </ligand>
</feature>
<dbReference type="EMBL" id="FOLQ01000004">
    <property type="protein sequence ID" value="SFD26330.1"/>
    <property type="molecule type" value="Genomic_DNA"/>
</dbReference>
<evidence type="ECO:0000256" key="7">
    <source>
        <dbReference type="ARBA" id="ARBA00023315"/>
    </source>
</evidence>
<keyword evidence="14" id="KW-1185">Reference proteome</keyword>
<feature type="chain" id="PRO_5011709955" description="Glutathione hydrolase proenzyme" evidence="12">
    <location>
        <begin position="20"/>
        <end position="602"/>
    </location>
</feature>
<dbReference type="InterPro" id="IPR043138">
    <property type="entry name" value="GGT_lsub"/>
</dbReference>
<sequence length="602" mass="65660">MKLRSTQYAPFLLFALAFASCKTQSTTTTKADAKLSQSQGVYQYRDEDPLVKPFFSDRVGVIGRNGMVASAHPEASQVGLAILKAGGNAVDAAVAVQFALAVVYPGAGNIGGGGFMVYRDNTGKAYTLDYREKAPGNATQNMYLDSLGNVRPGLSISGHLASGVPGSVDGMAEAHKRFGKLTWAQVVQPAVDLAAKGFALTERDALGLNRIKNDLNTINPGKTYFLKSAEPTDTVTWHKGDLLVQTDLARTMQRIKDQGRAGFYEGETARLLAEEMGRGKGLITEEDLKNYHAVWREPIQAKYKSYNVITMPPTSSGGVALLQMMRFTEPFPLRKWGWNRDSTVQVMIEAERRVYADRAKFMGDPDFVKVPVAQLVSPEYLKTRWTDFSWAKATDSRTIKGGMIPGYESLETTHFSIVDKEGNAVSITTTLNGGYGSRVVVGGAGFFMNNEMDDFSVKPGSPNMYGLIGNQANAIAPNKRMLSSMTPTILEKDGKLFMVVGTPGGSTIMTSVYQTILNVIEHGMTMQQAVNALKFHHQWLPDKTTFENGAFSDATIEGLKNRGYILEKLTNTLGRMDCVLIRPDGSYEGASDPRADNTALGY</sequence>
<evidence type="ECO:0000256" key="3">
    <source>
        <dbReference type="ARBA" id="ARBA00009381"/>
    </source>
</evidence>
<feature type="signal peptide" evidence="12">
    <location>
        <begin position="1"/>
        <end position="19"/>
    </location>
</feature>
<comment type="pathway">
    <text evidence="11">Sulfur metabolism; glutathione metabolism.</text>
</comment>
<keyword evidence="6 11" id="KW-0865">Zymogen</keyword>
<dbReference type="EC" id="2.3.2.2" evidence="11"/>
<dbReference type="Gene3D" id="3.60.20.40">
    <property type="match status" value="1"/>
</dbReference>